<dbReference type="SUPFAM" id="SSF57850">
    <property type="entry name" value="RING/U-box"/>
    <property type="match status" value="1"/>
</dbReference>
<dbReference type="Proteomes" id="UP001634394">
    <property type="component" value="Unassembled WGS sequence"/>
</dbReference>
<dbReference type="InterPro" id="IPR036116">
    <property type="entry name" value="FN3_sf"/>
</dbReference>
<evidence type="ECO:0000313" key="9">
    <source>
        <dbReference type="EMBL" id="KAL3868750.1"/>
    </source>
</evidence>
<dbReference type="SMART" id="SM00184">
    <property type="entry name" value="RING"/>
    <property type="match status" value="1"/>
</dbReference>
<dbReference type="Gene3D" id="2.60.40.10">
    <property type="entry name" value="Immunoglobulins"/>
    <property type="match status" value="3"/>
</dbReference>
<evidence type="ECO:0000259" key="8">
    <source>
        <dbReference type="PROSITE" id="PS50853"/>
    </source>
</evidence>
<keyword evidence="4" id="KW-0862">Zinc</keyword>
<dbReference type="InterPro" id="IPR013083">
    <property type="entry name" value="Znf_RING/FYVE/PHD"/>
</dbReference>
<organism evidence="9 10">
    <name type="scientific">Sinanodonta woodiana</name>
    <name type="common">Chinese pond mussel</name>
    <name type="synonym">Anodonta woodiana</name>
    <dbReference type="NCBI Taxonomy" id="1069815"/>
    <lineage>
        <taxon>Eukaryota</taxon>
        <taxon>Metazoa</taxon>
        <taxon>Spiralia</taxon>
        <taxon>Lophotrochozoa</taxon>
        <taxon>Mollusca</taxon>
        <taxon>Bivalvia</taxon>
        <taxon>Autobranchia</taxon>
        <taxon>Heteroconchia</taxon>
        <taxon>Palaeoheterodonta</taxon>
        <taxon>Unionida</taxon>
        <taxon>Unionoidea</taxon>
        <taxon>Unionidae</taxon>
        <taxon>Unioninae</taxon>
        <taxon>Sinanodonta</taxon>
    </lineage>
</organism>
<dbReference type="InterPro" id="IPR001841">
    <property type="entry name" value="Znf_RING"/>
</dbReference>
<evidence type="ECO:0000259" key="7">
    <source>
        <dbReference type="PROSITE" id="PS50089"/>
    </source>
</evidence>
<feature type="domain" description="Fibronectin type-III" evidence="8">
    <location>
        <begin position="228"/>
        <end position="320"/>
    </location>
</feature>
<dbReference type="PROSITE" id="PS50853">
    <property type="entry name" value="FN3"/>
    <property type="match status" value="3"/>
</dbReference>
<comment type="caution">
    <text evidence="9">The sequence shown here is derived from an EMBL/GenBank/DDBJ whole genome shotgun (WGS) entry which is preliminary data.</text>
</comment>
<dbReference type="InterPro" id="IPR050964">
    <property type="entry name" value="Striated_Muscle_Regulatory"/>
</dbReference>
<evidence type="ECO:0000313" key="10">
    <source>
        <dbReference type="Proteomes" id="UP001634394"/>
    </source>
</evidence>
<dbReference type="InterPro" id="IPR018957">
    <property type="entry name" value="Znf_C3HC4_RING-type"/>
</dbReference>
<keyword evidence="1" id="KW-0479">Metal-binding</keyword>
<dbReference type="CDD" id="cd00063">
    <property type="entry name" value="FN3"/>
    <property type="match status" value="3"/>
</dbReference>
<protein>
    <submittedName>
        <fullName evidence="9">Uncharacterized protein</fullName>
    </submittedName>
</protein>
<dbReference type="PANTHER" id="PTHR13817:SF166">
    <property type="entry name" value="NEURONAL IGCAM-RELATED"/>
    <property type="match status" value="1"/>
</dbReference>
<accession>A0ABD3W864</accession>
<dbReference type="EMBL" id="JBJQND010000008">
    <property type="protein sequence ID" value="KAL3868750.1"/>
    <property type="molecule type" value="Genomic_DNA"/>
</dbReference>
<proteinExistence type="predicted"/>
<keyword evidence="6" id="KW-0812">Transmembrane</keyword>
<keyword evidence="3 5" id="KW-0863">Zinc-finger</keyword>
<dbReference type="SUPFAM" id="SSF49265">
    <property type="entry name" value="Fibronectin type III"/>
    <property type="match status" value="2"/>
</dbReference>
<dbReference type="InterPro" id="IPR003961">
    <property type="entry name" value="FN3_dom"/>
</dbReference>
<feature type="domain" description="Fibronectin type-III" evidence="8">
    <location>
        <begin position="133"/>
        <end position="227"/>
    </location>
</feature>
<dbReference type="Pfam" id="PF00097">
    <property type="entry name" value="zf-C3HC4"/>
    <property type="match status" value="1"/>
</dbReference>
<dbReference type="Gene3D" id="3.30.40.10">
    <property type="entry name" value="Zinc/RING finger domain, C3HC4 (zinc finger)"/>
    <property type="match status" value="1"/>
</dbReference>
<dbReference type="PANTHER" id="PTHR13817">
    <property type="entry name" value="TITIN"/>
    <property type="match status" value="1"/>
</dbReference>
<feature type="domain" description="Fibronectin type-III" evidence="8">
    <location>
        <begin position="321"/>
        <end position="410"/>
    </location>
</feature>
<evidence type="ECO:0000256" key="4">
    <source>
        <dbReference type="ARBA" id="ARBA00022833"/>
    </source>
</evidence>
<dbReference type="AlphaFoldDB" id="A0ABD3W864"/>
<keyword evidence="6" id="KW-1133">Transmembrane helix</keyword>
<evidence type="ECO:0000256" key="6">
    <source>
        <dbReference type="SAM" id="Phobius"/>
    </source>
</evidence>
<keyword evidence="10" id="KW-1185">Reference proteome</keyword>
<sequence>MSDNNKQLKNACSICLDPYDKPKILQCFHTFCTKCLQDIIRSTGQSGSIHCPLCRTVIQVPKNGVEGFQTNFYINVSDVPSMDIIKCSRETSAHHHANILPKKTYHVVLSCCESGTPLRKCVVTVHYTTPGKCPTPLLKRKPSATAVELTWQGPEDNGGSPIIQYMVRMIVIDNGTYDVYNGAIPSCKVDDLKGGRLHMFTVRAENVAGSGAWSDSLELVTDLSPPEEPKDLTIEEITSSSIVFSWTEPECNGAEITEYITTVNSLIRKIQVDHANKSPQYREKIENLSPVTSYEISVQAVNRIGRGKFCGSKSCVTLAGKPSPVTCIEIEARTMTTVTLKWKQPSSNGSKITGYQIYLNNNKEINIPNKRRYKIRHLQKGTVYNISVRAMNLEGQSDDGVLFTVQTIDDRKPMQAGVRLISSKSLLGCSSNSALVKSLHRSARQELESNVFEQPMMPPPDHAPIYAYQYLESSNAESVSTSKGYCMYDLTNIKDTSVFKLRSPKSREIDEETLTKRKEMDGIIDEVVTESFGFTRILNGFIEYLVLFINLFLTLSILYIVSSFEEYKPWNTFFLPYFYLVYPIETRCVRRNYGKMYYYSKENIYGNTLLLPWEFETKYDLGVYVVQIHNPYFGCKEIKTDTGLSIFPSSLERNELREDFISRLQSMTQEPVLLRKNATRQPALLQIYLYVRFFIHHSDHLTWTSQYFVFGVMYLIFFYCYKLQMENRNHH</sequence>
<dbReference type="InterPro" id="IPR013783">
    <property type="entry name" value="Ig-like_fold"/>
</dbReference>
<dbReference type="InterPro" id="IPR017907">
    <property type="entry name" value="Znf_RING_CS"/>
</dbReference>
<evidence type="ECO:0000256" key="1">
    <source>
        <dbReference type="ARBA" id="ARBA00022723"/>
    </source>
</evidence>
<evidence type="ECO:0000256" key="2">
    <source>
        <dbReference type="ARBA" id="ARBA00022737"/>
    </source>
</evidence>
<reference evidence="9 10" key="1">
    <citation type="submission" date="2024-11" db="EMBL/GenBank/DDBJ databases">
        <title>Chromosome-level genome assembly of the freshwater bivalve Anodonta woodiana.</title>
        <authorList>
            <person name="Chen X."/>
        </authorList>
    </citation>
    <scope>NUCLEOTIDE SEQUENCE [LARGE SCALE GENOMIC DNA]</scope>
    <source>
        <strain evidence="9">MN2024</strain>
        <tissue evidence="9">Gills</tissue>
    </source>
</reference>
<gene>
    <name evidence="9" type="ORF">ACJMK2_041516</name>
</gene>
<feature type="transmembrane region" description="Helical" evidence="6">
    <location>
        <begin position="703"/>
        <end position="721"/>
    </location>
</feature>
<feature type="domain" description="RING-type" evidence="7">
    <location>
        <begin position="12"/>
        <end position="55"/>
    </location>
</feature>
<dbReference type="PROSITE" id="PS00518">
    <property type="entry name" value="ZF_RING_1"/>
    <property type="match status" value="1"/>
</dbReference>
<feature type="transmembrane region" description="Helical" evidence="6">
    <location>
        <begin position="541"/>
        <end position="561"/>
    </location>
</feature>
<evidence type="ECO:0000256" key="3">
    <source>
        <dbReference type="ARBA" id="ARBA00022771"/>
    </source>
</evidence>
<evidence type="ECO:0000256" key="5">
    <source>
        <dbReference type="PROSITE-ProRule" id="PRU00175"/>
    </source>
</evidence>
<name>A0ABD3W864_SINWO</name>
<dbReference type="SMART" id="SM00060">
    <property type="entry name" value="FN3"/>
    <property type="match status" value="3"/>
</dbReference>
<dbReference type="Pfam" id="PF00041">
    <property type="entry name" value="fn3"/>
    <property type="match status" value="3"/>
</dbReference>
<keyword evidence="6" id="KW-0472">Membrane</keyword>
<dbReference type="PROSITE" id="PS50089">
    <property type="entry name" value="ZF_RING_2"/>
    <property type="match status" value="1"/>
</dbReference>
<dbReference type="GO" id="GO:0008270">
    <property type="term" value="F:zinc ion binding"/>
    <property type="evidence" value="ECO:0007669"/>
    <property type="project" value="UniProtKB-KW"/>
</dbReference>
<keyword evidence="2" id="KW-0677">Repeat</keyword>